<dbReference type="InterPro" id="IPR011990">
    <property type="entry name" value="TPR-like_helical_dom_sf"/>
</dbReference>
<dbReference type="InterPro" id="IPR051012">
    <property type="entry name" value="CellSynth/LPSAsmb/PSIAsmb"/>
</dbReference>
<proteinExistence type="predicted"/>
<organism evidence="4 5">
    <name type="scientific">Sphingomonas glacialis</name>
    <dbReference type="NCBI Taxonomy" id="658225"/>
    <lineage>
        <taxon>Bacteria</taxon>
        <taxon>Pseudomonadati</taxon>
        <taxon>Pseudomonadota</taxon>
        <taxon>Alphaproteobacteria</taxon>
        <taxon>Sphingomonadales</taxon>
        <taxon>Sphingomonadaceae</taxon>
        <taxon>Sphingomonas</taxon>
    </lineage>
</organism>
<evidence type="ECO:0000313" key="5">
    <source>
        <dbReference type="Proteomes" id="UP000652430"/>
    </source>
</evidence>
<feature type="chain" id="PRO_5045868868" description="Tetratricopeptide repeat protein" evidence="3">
    <location>
        <begin position="32"/>
        <end position="681"/>
    </location>
</feature>
<dbReference type="PANTHER" id="PTHR45586:SF1">
    <property type="entry name" value="LIPOPOLYSACCHARIDE ASSEMBLY PROTEIN B"/>
    <property type="match status" value="1"/>
</dbReference>
<dbReference type="PANTHER" id="PTHR45586">
    <property type="entry name" value="TPR REPEAT-CONTAINING PROTEIN PA4667"/>
    <property type="match status" value="1"/>
</dbReference>
<keyword evidence="3" id="KW-0732">Signal</keyword>
<dbReference type="Proteomes" id="UP000652430">
    <property type="component" value="Unassembled WGS sequence"/>
</dbReference>
<dbReference type="SUPFAM" id="SSF48452">
    <property type="entry name" value="TPR-like"/>
    <property type="match status" value="4"/>
</dbReference>
<dbReference type="Gene3D" id="1.25.40.10">
    <property type="entry name" value="Tetratricopeptide repeat domain"/>
    <property type="match status" value="5"/>
</dbReference>
<keyword evidence="1" id="KW-0677">Repeat</keyword>
<evidence type="ECO:0000256" key="1">
    <source>
        <dbReference type="ARBA" id="ARBA00022737"/>
    </source>
</evidence>
<dbReference type="Pfam" id="PF14559">
    <property type="entry name" value="TPR_19"/>
    <property type="match status" value="1"/>
</dbReference>
<keyword evidence="2" id="KW-0802">TPR repeat</keyword>
<name>A0ABQ3LFS7_9SPHN</name>
<reference evidence="5" key="1">
    <citation type="journal article" date="2019" name="Int. J. Syst. Evol. Microbiol.">
        <title>The Global Catalogue of Microorganisms (GCM) 10K type strain sequencing project: providing services to taxonomists for standard genome sequencing and annotation.</title>
        <authorList>
            <consortium name="The Broad Institute Genomics Platform"/>
            <consortium name="The Broad Institute Genome Sequencing Center for Infectious Disease"/>
            <person name="Wu L."/>
            <person name="Ma J."/>
        </authorList>
    </citation>
    <scope>NUCLEOTIDE SEQUENCE [LARGE SCALE GENOMIC DNA]</scope>
    <source>
        <strain evidence="5">CGMCC 1.8957</strain>
    </source>
</reference>
<dbReference type="Pfam" id="PF13432">
    <property type="entry name" value="TPR_16"/>
    <property type="match status" value="4"/>
</dbReference>
<dbReference type="RefSeq" id="WP_189675780.1">
    <property type="nucleotide sequence ID" value="NZ_BNAQ01000002.1"/>
</dbReference>
<evidence type="ECO:0000313" key="4">
    <source>
        <dbReference type="EMBL" id="GHH14138.1"/>
    </source>
</evidence>
<sequence length="681" mass="71019">MHKSLPYLLGSVATIAAAGLLAVGCSAPARADATTARTELALSAKALGIGNYSAARNHAQAAIKADPKSGLAHAMLARSFVSVGDGIAAEGEVMRARAAGFDPARTHHLLAQAWLLQGQANRALTEAGKAPPRYAGYAIRVGAHALAAGGDPARAQGVLATLLADTPNDSFAWSDLGRIQYQMGNLAGAISAAQRATAANANNVEALTLRGELVRAQYGLVAALPWFEAALAHDAYYVPALIEYAATLGEVGRYQDMLAATRKALAARPGSVQALYLQAVLAARAGKDDLARQLMARTKGQLDAMPGALLLNGTLAYKAGVYQQAIDSWTLLVGQQPTNIVARRLLGAALLRSGDARGALDMLKPIALRADADSYTLSLVGRAFEQSGERDWAATYLDRSALPVQVGSTPFGTDDGLAGLSLAAHTAPDEPVAQLGLVRGLLEAGDTAAALAKAQSLVALTPGAPSAYLALGDTLMAMNRAGDAANAYRHAIDIRFDEPTMLRTVDALDRAGRRAEAANVLALFVSQNPQNIAGQRLTAHWQIAGGDWDAAIETLESLRQRIGNRDAALLAELSYAYTGEGDAVTGGVFGKAAYALAPMNPATTDAYGWALYQQGKSALALQLLEKAASIAPEKSELRWHLGQAYADLDRNAEAKTQIRAALADPSFEDRAAALAALKVLG</sequence>
<keyword evidence="5" id="KW-1185">Reference proteome</keyword>
<dbReference type="SMART" id="SM00028">
    <property type="entry name" value="TPR"/>
    <property type="match status" value="8"/>
</dbReference>
<dbReference type="EMBL" id="BNAQ01000002">
    <property type="protein sequence ID" value="GHH14138.1"/>
    <property type="molecule type" value="Genomic_DNA"/>
</dbReference>
<evidence type="ECO:0000256" key="2">
    <source>
        <dbReference type="ARBA" id="ARBA00022803"/>
    </source>
</evidence>
<gene>
    <name evidence="4" type="ORF">GCM10008023_15550</name>
</gene>
<feature type="signal peptide" evidence="3">
    <location>
        <begin position="1"/>
        <end position="31"/>
    </location>
</feature>
<evidence type="ECO:0000256" key="3">
    <source>
        <dbReference type="SAM" id="SignalP"/>
    </source>
</evidence>
<evidence type="ECO:0008006" key="6">
    <source>
        <dbReference type="Google" id="ProtNLM"/>
    </source>
</evidence>
<protein>
    <recommendedName>
        <fullName evidence="6">Tetratricopeptide repeat protein</fullName>
    </recommendedName>
</protein>
<dbReference type="InterPro" id="IPR019734">
    <property type="entry name" value="TPR_rpt"/>
</dbReference>
<dbReference type="PROSITE" id="PS51257">
    <property type="entry name" value="PROKAR_LIPOPROTEIN"/>
    <property type="match status" value="1"/>
</dbReference>
<accession>A0ABQ3LFS7</accession>
<comment type="caution">
    <text evidence="4">The sequence shown here is derived from an EMBL/GenBank/DDBJ whole genome shotgun (WGS) entry which is preliminary data.</text>
</comment>